<comment type="caution">
    <text evidence="2">The sequence shown here is derived from an EMBL/GenBank/DDBJ whole genome shotgun (WGS) entry which is preliminary data.</text>
</comment>
<feature type="domain" description="Transposase DDE" evidence="1">
    <location>
        <begin position="9"/>
        <end position="433"/>
    </location>
</feature>
<dbReference type="SUPFAM" id="SSF53098">
    <property type="entry name" value="Ribonuclease H-like"/>
    <property type="match status" value="1"/>
</dbReference>
<dbReference type="Proteomes" id="UP000255283">
    <property type="component" value="Unassembled WGS sequence"/>
</dbReference>
<protein>
    <submittedName>
        <fullName evidence="2">Transposase</fullName>
    </submittedName>
</protein>
<gene>
    <name evidence="2" type="ORF">NCTC13063_00020</name>
</gene>
<evidence type="ECO:0000313" key="3">
    <source>
        <dbReference type="Proteomes" id="UP000255283"/>
    </source>
</evidence>
<dbReference type="InterPro" id="IPR012337">
    <property type="entry name" value="RNaseH-like_sf"/>
</dbReference>
<proteinExistence type="predicted"/>
<dbReference type="InterPro" id="IPR047960">
    <property type="entry name" value="Transpos_IS1380"/>
</dbReference>
<dbReference type="EMBL" id="UGTJ01000001">
    <property type="protein sequence ID" value="SUB78775.1"/>
    <property type="molecule type" value="Genomic_DNA"/>
</dbReference>
<organism evidence="2 3">
    <name type="scientific">Segatella buccae</name>
    <dbReference type="NCBI Taxonomy" id="28126"/>
    <lineage>
        <taxon>Bacteria</taxon>
        <taxon>Pseudomonadati</taxon>
        <taxon>Bacteroidota</taxon>
        <taxon>Bacteroidia</taxon>
        <taxon>Bacteroidales</taxon>
        <taxon>Prevotellaceae</taxon>
        <taxon>Segatella</taxon>
    </lineage>
</organism>
<dbReference type="AlphaFoldDB" id="A0AAQ1ZHW2"/>
<evidence type="ECO:0000313" key="2">
    <source>
        <dbReference type="EMBL" id="SUB78775.1"/>
    </source>
</evidence>
<evidence type="ECO:0000259" key="1">
    <source>
        <dbReference type="Pfam" id="PF13701"/>
    </source>
</evidence>
<sequence>MMRDYDIKFVNKEITPFGGLSLFLKMLDRCHFDEQLVKSGIPSQGSNRGYNPVQLILGLFAGVWCGASRFGPLDVVRYDTALCNLLGWKRGADHRAYRRYLNKFSQATNQRVFSELFSWFFSELVFDNYTLDFDSTVMVREGSQEGAAKGYNPKRPGRPSHHPLPAFVSDVRMIANYWLRPGNTSASTNYLSFLEDTLSRLQDKRVGLIRMDSGFFSRNILGYLEQRQLSYIIACRLNNRIKYSLTHEKTWVEVADGLEIAETTYQAEHWDSPRRIVMVRQEVEKRPKAAGKQVRQLELFGDEQDFGKYRYSCFVTNLALPAKIVYDSYRGRADSENRIKELKYDFSIDDFVSHNFRATEACGNFIVMAYNFMSLFRHALINSDKKKFLKTIRYELISTPAYLGKKKDKHILYLARSLKTRKSFLSIWEKLKDFSLPYNTEKS</sequence>
<reference evidence="2 3" key="1">
    <citation type="submission" date="2018-06" db="EMBL/GenBank/DDBJ databases">
        <authorList>
            <consortium name="Pathogen Informatics"/>
            <person name="Doyle S."/>
        </authorList>
    </citation>
    <scope>NUCLEOTIDE SEQUENCE [LARGE SCALE GENOMIC DNA]</scope>
    <source>
        <strain evidence="2 3">NCTC13063</strain>
    </source>
</reference>
<dbReference type="Pfam" id="PF13701">
    <property type="entry name" value="DDE_Tnp_1_4"/>
    <property type="match status" value="1"/>
</dbReference>
<accession>A0AAQ1ZHW2</accession>
<dbReference type="NCBIfam" id="NF033539">
    <property type="entry name" value="transpos_IS1380"/>
    <property type="match status" value="1"/>
</dbReference>
<dbReference type="InterPro" id="IPR025668">
    <property type="entry name" value="Tnp_DDE_dom"/>
</dbReference>
<name>A0AAQ1ZHW2_9BACT</name>